<evidence type="ECO:0000313" key="4">
    <source>
        <dbReference type="Proteomes" id="UP000603904"/>
    </source>
</evidence>
<accession>A0ABQ4G8L5</accession>
<gene>
    <name evidence="3" type="ORF">Mco01_63860</name>
</gene>
<dbReference type="Pfam" id="PF00144">
    <property type="entry name" value="Beta-lactamase"/>
    <property type="match status" value="1"/>
</dbReference>
<evidence type="ECO:0000259" key="2">
    <source>
        <dbReference type="Pfam" id="PF00144"/>
    </source>
</evidence>
<sequence length="129" mass="14188">MAAASGYADLATRQRATPGDHLRAGSITKMFTATVVLQLVGEHRLRLDDTVEQRLPGLVRNGRAITVRHLLDHTSGLFGFDNDPRFLAPYLHGEASRPTPSPARTAPGRFSWRRTRIPAPGARRRRGPG</sequence>
<reference evidence="3 4" key="1">
    <citation type="submission" date="2021-01" db="EMBL/GenBank/DDBJ databases">
        <title>Whole genome shotgun sequence of Microbispora corallina NBRC 16416.</title>
        <authorList>
            <person name="Komaki H."/>
            <person name="Tamura T."/>
        </authorList>
    </citation>
    <scope>NUCLEOTIDE SEQUENCE [LARGE SCALE GENOMIC DNA]</scope>
    <source>
        <strain evidence="3 4">NBRC 16416</strain>
    </source>
</reference>
<dbReference type="EMBL" id="BOOC01000038">
    <property type="protein sequence ID" value="GIH43386.1"/>
    <property type="molecule type" value="Genomic_DNA"/>
</dbReference>
<dbReference type="InterPro" id="IPR012338">
    <property type="entry name" value="Beta-lactam/transpept-like"/>
</dbReference>
<keyword evidence="4" id="KW-1185">Reference proteome</keyword>
<dbReference type="SUPFAM" id="SSF56601">
    <property type="entry name" value="beta-lactamase/transpeptidase-like"/>
    <property type="match status" value="1"/>
</dbReference>
<dbReference type="Gene3D" id="3.40.710.10">
    <property type="entry name" value="DD-peptidase/beta-lactamase superfamily"/>
    <property type="match status" value="1"/>
</dbReference>
<comment type="caution">
    <text evidence="3">The sequence shown here is derived from an EMBL/GenBank/DDBJ whole genome shotgun (WGS) entry which is preliminary data.</text>
</comment>
<feature type="domain" description="Beta-lactamase-related" evidence="2">
    <location>
        <begin position="3"/>
        <end position="85"/>
    </location>
</feature>
<evidence type="ECO:0000313" key="3">
    <source>
        <dbReference type="EMBL" id="GIH43386.1"/>
    </source>
</evidence>
<dbReference type="Proteomes" id="UP000603904">
    <property type="component" value="Unassembled WGS sequence"/>
</dbReference>
<organism evidence="3 4">
    <name type="scientific">Microbispora corallina</name>
    <dbReference type="NCBI Taxonomy" id="83302"/>
    <lineage>
        <taxon>Bacteria</taxon>
        <taxon>Bacillati</taxon>
        <taxon>Actinomycetota</taxon>
        <taxon>Actinomycetes</taxon>
        <taxon>Streptosporangiales</taxon>
        <taxon>Streptosporangiaceae</taxon>
        <taxon>Microbispora</taxon>
    </lineage>
</organism>
<dbReference type="PANTHER" id="PTHR46825:SF7">
    <property type="entry name" value="D-ALANYL-D-ALANINE CARBOXYPEPTIDASE"/>
    <property type="match status" value="1"/>
</dbReference>
<dbReference type="PANTHER" id="PTHR46825">
    <property type="entry name" value="D-ALANYL-D-ALANINE-CARBOXYPEPTIDASE/ENDOPEPTIDASE AMPH"/>
    <property type="match status" value="1"/>
</dbReference>
<protein>
    <recommendedName>
        <fullName evidence="2">Beta-lactamase-related domain-containing protein</fullName>
    </recommendedName>
</protein>
<dbReference type="InterPro" id="IPR050491">
    <property type="entry name" value="AmpC-like"/>
</dbReference>
<evidence type="ECO:0000256" key="1">
    <source>
        <dbReference type="SAM" id="MobiDB-lite"/>
    </source>
</evidence>
<feature type="compositionally biased region" description="Basic residues" evidence="1">
    <location>
        <begin position="111"/>
        <end position="129"/>
    </location>
</feature>
<proteinExistence type="predicted"/>
<name>A0ABQ4G8L5_9ACTN</name>
<feature type="region of interest" description="Disordered" evidence="1">
    <location>
        <begin position="91"/>
        <end position="129"/>
    </location>
</feature>
<dbReference type="InterPro" id="IPR001466">
    <property type="entry name" value="Beta-lactam-related"/>
</dbReference>